<reference evidence="2" key="2">
    <citation type="submission" date="2015-08" db="UniProtKB">
        <authorList>
            <consortium name="WormBaseParasite"/>
        </authorList>
    </citation>
    <scope>IDENTIFICATION</scope>
</reference>
<dbReference type="AlphaFoldDB" id="A0A0K0F018"/>
<evidence type="ECO:0000313" key="1">
    <source>
        <dbReference type="Proteomes" id="UP000035680"/>
    </source>
</evidence>
<protein>
    <submittedName>
        <fullName evidence="2">F-box domain-containing protein</fullName>
    </submittedName>
</protein>
<evidence type="ECO:0000313" key="2">
    <source>
        <dbReference type="WBParaSite" id="SVE_0213000.1"/>
    </source>
</evidence>
<proteinExistence type="predicted"/>
<reference evidence="1" key="1">
    <citation type="submission" date="2014-07" db="EMBL/GenBank/DDBJ databases">
        <authorList>
            <person name="Martin A.A"/>
            <person name="De Silva N."/>
        </authorList>
    </citation>
    <scope>NUCLEOTIDE SEQUENCE</scope>
</reference>
<name>A0A0K0F018_STRVS</name>
<organism evidence="1 2">
    <name type="scientific">Strongyloides venezuelensis</name>
    <name type="common">Threadworm</name>
    <dbReference type="NCBI Taxonomy" id="75913"/>
    <lineage>
        <taxon>Eukaryota</taxon>
        <taxon>Metazoa</taxon>
        <taxon>Ecdysozoa</taxon>
        <taxon>Nematoda</taxon>
        <taxon>Chromadorea</taxon>
        <taxon>Rhabditida</taxon>
        <taxon>Tylenchina</taxon>
        <taxon>Panagrolaimomorpha</taxon>
        <taxon>Strongyloidoidea</taxon>
        <taxon>Strongyloididae</taxon>
        <taxon>Strongyloides</taxon>
    </lineage>
</organism>
<keyword evidence="1" id="KW-1185">Reference proteome</keyword>
<dbReference type="WBParaSite" id="SVE_0213000.1">
    <property type="protein sequence ID" value="SVE_0213000.1"/>
    <property type="gene ID" value="SVE_0213000"/>
</dbReference>
<accession>A0A0K0F018</accession>
<dbReference type="Proteomes" id="UP000035680">
    <property type="component" value="Unassembled WGS sequence"/>
</dbReference>
<sequence length="251" mass="28938">MSYIIFSIFYLMNSSTSIDNFQESDKEIKIEDIMEVSPTTSSSLNNRTSMNVDKDILRLQGSTGNQISEGTLYQGIHLTDIQFSGYTVSKTNGNHLTITLLNITPDPRGYRMSVDEVQRDNRIIDPVEEPNTSSQRPPDMQMDDYVVTLLNFLPRETIEKVFSESRRSACIKLYKIYYFLRDMNNHIITARAFAETVSIFFNLSPPILRKDIPNYLRPHVVDSLKDVKELLFSSLETEPEKVRAAFTYFFP</sequence>